<dbReference type="AlphaFoldDB" id="A0A6M1TH30"/>
<comment type="function">
    <text evidence="1 6">Required for the transposition of the insertion element.</text>
</comment>
<protein>
    <recommendedName>
        <fullName evidence="6">Mutator family transposase</fullName>
    </recommendedName>
</protein>
<dbReference type="GO" id="GO:0006313">
    <property type="term" value="P:DNA transposition"/>
    <property type="evidence" value="ECO:0007669"/>
    <property type="project" value="UniProtKB-UniRule"/>
</dbReference>
<evidence type="ECO:0000313" key="7">
    <source>
        <dbReference type="EMBL" id="NGP90074.1"/>
    </source>
</evidence>
<evidence type="ECO:0000256" key="3">
    <source>
        <dbReference type="ARBA" id="ARBA00022578"/>
    </source>
</evidence>
<evidence type="ECO:0000256" key="2">
    <source>
        <dbReference type="ARBA" id="ARBA00010961"/>
    </source>
</evidence>
<evidence type="ECO:0000313" key="8">
    <source>
        <dbReference type="Proteomes" id="UP000479132"/>
    </source>
</evidence>
<name>A0A6M1TH30_9BACT</name>
<gene>
    <name evidence="7" type="ORF">G3569_17080</name>
</gene>
<dbReference type="Pfam" id="PF00872">
    <property type="entry name" value="Transposase_mut"/>
    <property type="match status" value="1"/>
</dbReference>
<comment type="similarity">
    <text evidence="2 6">Belongs to the transposase mutator family.</text>
</comment>
<reference evidence="7 8" key="1">
    <citation type="submission" date="2020-02" db="EMBL/GenBank/DDBJ databases">
        <title>Aliifodinibius halophilus 2W32, complete genome.</title>
        <authorList>
            <person name="Li Y."/>
            <person name="Wu S."/>
        </authorList>
    </citation>
    <scope>NUCLEOTIDE SEQUENCE [LARGE SCALE GENOMIC DNA]</scope>
    <source>
        <strain evidence="7 8">2W32</strain>
    </source>
</reference>
<dbReference type="InterPro" id="IPR001207">
    <property type="entry name" value="Transposase_mutator"/>
</dbReference>
<dbReference type="EMBL" id="JAALLS010000032">
    <property type="protein sequence ID" value="NGP90074.1"/>
    <property type="molecule type" value="Genomic_DNA"/>
</dbReference>
<sequence length="144" mass="16507">MELERDQHIGAPPYERSVSQGYKLHQLYSQVGTLHLRVPQTRDGEFHPSILQRHQRSEKALVTALVEAYVQGVSTLKMAKVTEQLLAKQFSASTISRFSEQLDAELEAWPSRPLTQDFVYFPLGAVPSRRDHRRNGRTGGYWRS</sequence>
<dbReference type="GO" id="GO:0003677">
    <property type="term" value="F:DNA binding"/>
    <property type="evidence" value="ECO:0007669"/>
    <property type="project" value="UniProtKB-UniRule"/>
</dbReference>
<organism evidence="7 8">
    <name type="scientific">Fodinibius halophilus</name>
    <dbReference type="NCBI Taxonomy" id="1736908"/>
    <lineage>
        <taxon>Bacteria</taxon>
        <taxon>Pseudomonadati</taxon>
        <taxon>Balneolota</taxon>
        <taxon>Balneolia</taxon>
        <taxon>Balneolales</taxon>
        <taxon>Balneolaceae</taxon>
        <taxon>Fodinibius</taxon>
    </lineage>
</organism>
<dbReference type="PANTHER" id="PTHR33217">
    <property type="entry name" value="TRANSPOSASE FOR INSERTION SEQUENCE ELEMENT IS1081"/>
    <property type="match status" value="1"/>
</dbReference>
<comment type="caution">
    <text evidence="7">The sequence shown here is derived from an EMBL/GenBank/DDBJ whole genome shotgun (WGS) entry which is preliminary data.</text>
</comment>
<keyword evidence="4 6" id="KW-0238">DNA-binding</keyword>
<evidence type="ECO:0000256" key="5">
    <source>
        <dbReference type="ARBA" id="ARBA00023172"/>
    </source>
</evidence>
<dbReference type="Proteomes" id="UP000479132">
    <property type="component" value="Unassembled WGS sequence"/>
</dbReference>
<keyword evidence="8" id="KW-1185">Reference proteome</keyword>
<dbReference type="GO" id="GO:0004803">
    <property type="term" value="F:transposase activity"/>
    <property type="evidence" value="ECO:0007669"/>
    <property type="project" value="UniProtKB-UniRule"/>
</dbReference>
<keyword evidence="6" id="KW-0814">Transposable element</keyword>
<dbReference type="RefSeq" id="WP_165271303.1">
    <property type="nucleotide sequence ID" value="NZ_JAALLS010000032.1"/>
</dbReference>
<proteinExistence type="inferred from homology"/>
<dbReference type="PANTHER" id="PTHR33217:SF7">
    <property type="entry name" value="TRANSPOSASE FOR INSERTION SEQUENCE ELEMENT IS1081"/>
    <property type="match status" value="1"/>
</dbReference>
<evidence type="ECO:0000256" key="1">
    <source>
        <dbReference type="ARBA" id="ARBA00002190"/>
    </source>
</evidence>
<keyword evidence="3 6" id="KW-0815">Transposition</keyword>
<accession>A0A6M1TH30</accession>
<keyword evidence="5 6" id="KW-0233">DNA recombination</keyword>
<evidence type="ECO:0000256" key="6">
    <source>
        <dbReference type="RuleBase" id="RU365089"/>
    </source>
</evidence>
<evidence type="ECO:0000256" key="4">
    <source>
        <dbReference type="ARBA" id="ARBA00023125"/>
    </source>
</evidence>